<reference evidence="1 2" key="1">
    <citation type="journal article" date="2024" name="BMC Genomics">
        <title>De novo assembly and annotation of Popillia japonica's genome with initial clues to its potential as an invasive pest.</title>
        <authorList>
            <person name="Cucini C."/>
            <person name="Boschi S."/>
            <person name="Funari R."/>
            <person name="Cardaioli E."/>
            <person name="Iannotti N."/>
            <person name="Marturano G."/>
            <person name="Paoli F."/>
            <person name="Bruttini M."/>
            <person name="Carapelli A."/>
            <person name="Frati F."/>
            <person name="Nardi F."/>
        </authorList>
    </citation>
    <scope>NUCLEOTIDE SEQUENCE [LARGE SCALE GENOMIC DNA]</scope>
    <source>
        <strain evidence="1">DMR45628</strain>
    </source>
</reference>
<sequence>MKSTASSEYSTSVYQARYILRRSGNGRDEIYFTAKRKRKGDKMQQTGWIYIVVVAVEPKQPHCTMLKDEAAAQPRYTRDGYI</sequence>
<dbReference type="AlphaFoldDB" id="A0AAW1KQ56"/>
<organism evidence="1 2">
    <name type="scientific">Popillia japonica</name>
    <name type="common">Japanese beetle</name>
    <dbReference type="NCBI Taxonomy" id="7064"/>
    <lineage>
        <taxon>Eukaryota</taxon>
        <taxon>Metazoa</taxon>
        <taxon>Ecdysozoa</taxon>
        <taxon>Arthropoda</taxon>
        <taxon>Hexapoda</taxon>
        <taxon>Insecta</taxon>
        <taxon>Pterygota</taxon>
        <taxon>Neoptera</taxon>
        <taxon>Endopterygota</taxon>
        <taxon>Coleoptera</taxon>
        <taxon>Polyphaga</taxon>
        <taxon>Scarabaeiformia</taxon>
        <taxon>Scarabaeidae</taxon>
        <taxon>Rutelinae</taxon>
        <taxon>Popillia</taxon>
    </lineage>
</organism>
<dbReference type="Proteomes" id="UP001458880">
    <property type="component" value="Unassembled WGS sequence"/>
</dbReference>
<evidence type="ECO:0000313" key="2">
    <source>
        <dbReference type="Proteomes" id="UP001458880"/>
    </source>
</evidence>
<comment type="caution">
    <text evidence="1">The sequence shown here is derived from an EMBL/GenBank/DDBJ whole genome shotgun (WGS) entry which is preliminary data.</text>
</comment>
<name>A0AAW1KQ56_POPJA</name>
<protein>
    <submittedName>
        <fullName evidence="1">Uncharacterized protein</fullName>
    </submittedName>
</protein>
<evidence type="ECO:0000313" key="1">
    <source>
        <dbReference type="EMBL" id="KAK9722409.1"/>
    </source>
</evidence>
<dbReference type="EMBL" id="JASPKY010000188">
    <property type="protein sequence ID" value="KAK9722409.1"/>
    <property type="molecule type" value="Genomic_DNA"/>
</dbReference>
<proteinExistence type="predicted"/>
<accession>A0AAW1KQ56</accession>
<keyword evidence="2" id="KW-1185">Reference proteome</keyword>
<gene>
    <name evidence="1" type="ORF">QE152_g19714</name>
</gene>